<keyword evidence="1" id="KW-0229">DNA integration</keyword>
<dbReference type="EMBL" id="CP067393">
    <property type="protein sequence ID" value="QQP85101.1"/>
    <property type="molecule type" value="Genomic_DNA"/>
</dbReference>
<dbReference type="GO" id="GO:0003677">
    <property type="term" value="F:DNA binding"/>
    <property type="evidence" value="ECO:0007669"/>
    <property type="project" value="UniProtKB-UniRule"/>
</dbReference>
<feature type="domain" description="Core-binding (CB)" evidence="5">
    <location>
        <begin position="73"/>
        <end position="150"/>
    </location>
</feature>
<evidence type="ECO:0000256" key="3">
    <source>
        <dbReference type="ARBA" id="ARBA00023172"/>
    </source>
</evidence>
<dbReference type="InterPro" id="IPR010998">
    <property type="entry name" value="Integrase_recombinase_N"/>
</dbReference>
<dbReference type="AlphaFoldDB" id="A0A974RWC6"/>
<accession>A0A974RWC6</accession>
<sequence length="354" mass="41121">MAKKKPENNDLPKRMKKRTKKLKSGKVWLCYYYDGRKDGKRIEISLGQDLEDALIEWAKLEGKKLTPKIRKKDTLGYLFDLYLERIAPTKSPRTQLDYKWEIDQLRKVFEDAPINSIKPHHIAQYRDTRTAKVRANREIARLSHIYNVAIEWGMADFNPVKGVRKNKEKPRDYYAEDHVFYAVLKHASQELKDIMGIAYFTGQRPADVIKIKVSDINPDHLFIGQNKRGHKLRIKLNTDKGRTTLGLLIDNILSRKQDNHPSLVTVNGEGITYAMRRSRFDNARNAAANEALINNNEELADQIKKFQFRDLRPKAATDMDDINLASKLLGHTKQKITELIYIRKGQEVTPLERK</sequence>
<dbReference type="RefSeq" id="WP_201091271.1">
    <property type="nucleotide sequence ID" value="NZ_CP067393.1"/>
</dbReference>
<gene>
    <name evidence="6" type="ORF">JHT90_12005</name>
</gene>
<evidence type="ECO:0000256" key="2">
    <source>
        <dbReference type="ARBA" id="ARBA00023125"/>
    </source>
</evidence>
<dbReference type="SUPFAM" id="SSF56349">
    <property type="entry name" value="DNA breaking-rejoining enzymes"/>
    <property type="match status" value="1"/>
</dbReference>
<keyword evidence="3" id="KW-0233">DNA recombination</keyword>
<dbReference type="InterPro" id="IPR013762">
    <property type="entry name" value="Integrase-like_cat_sf"/>
</dbReference>
<dbReference type="PROSITE" id="PS51900">
    <property type="entry name" value="CB"/>
    <property type="match status" value="1"/>
</dbReference>
<evidence type="ECO:0000313" key="6">
    <source>
        <dbReference type="EMBL" id="QQP85101.1"/>
    </source>
</evidence>
<dbReference type="InterPro" id="IPR044068">
    <property type="entry name" value="CB"/>
</dbReference>
<name>A0A974RWC6_9GAMM</name>
<dbReference type="GO" id="GO:0006310">
    <property type="term" value="P:DNA recombination"/>
    <property type="evidence" value="ECO:0007669"/>
    <property type="project" value="UniProtKB-KW"/>
</dbReference>
<dbReference type="InterPro" id="IPR011010">
    <property type="entry name" value="DNA_brk_join_enz"/>
</dbReference>
<evidence type="ECO:0000259" key="5">
    <source>
        <dbReference type="PROSITE" id="PS51900"/>
    </source>
</evidence>
<reference evidence="6 7" key="1">
    <citation type="submission" date="2021-01" db="EMBL/GenBank/DDBJ databases">
        <title>Entomomonas sp. F2A isolated from a house cricket (Acheta domesticus).</title>
        <authorList>
            <person name="Spergser J."/>
            <person name="Busse H.-J."/>
        </authorList>
    </citation>
    <scope>NUCLEOTIDE SEQUENCE [LARGE SCALE GENOMIC DNA]</scope>
    <source>
        <strain evidence="6 7">F2A</strain>
    </source>
</reference>
<dbReference type="GO" id="GO:0015074">
    <property type="term" value="P:DNA integration"/>
    <property type="evidence" value="ECO:0007669"/>
    <property type="project" value="UniProtKB-KW"/>
</dbReference>
<evidence type="ECO:0000256" key="4">
    <source>
        <dbReference type="PROSITE-ProRule" id="PRU01248"/>
    </source>
</evidence>
<protein>
    <submittedName>
        <fullName evidence="6">Tyrosine-type recombinase/integrase</fullName>
    </submittedName>
</protein>
<keyword evidence="7" id="KW-1185">Reference proteome</keyword>
<organism evidence="6 7">
    <name type="scientific">Entomomonas asaccharolytica</name>
    <dbReference type="NCBI Taxonomy" id="2785331"/>
    <lineage>
        <taxon>Bacteria</taxon>
        <taxon>Pseudomonadati</taxon>
        <taxon>Pseudomonadota</taxon>
        <taxon>Gammaproteobacteria</taxon>
        <taxon>Pseudomonadales</taxon>
        <taxon>Pseudomonadaceae</taxon>
        <taxon>Entomomonas</taxon>
    </lineage>
</organism>
<dbReference type="Gene3D" id="1.10.150.130">
    <property type="match status" value="1"/>
</dbReference>
<dbReference type="KEGG" id="eaz:JHT90_12005"/>
<dbReference type="InterPro" id="IPR002104">
    <property type="entry name" value="Integrase_catalytic"/>
</dbReference>
<dbReference type="Gene3D" id="1.10.443.10">
    <property type="entry name" value="Intergrase catalytic core"/>
    <property type="match status" value="1"/>
</dbReference>
<evidence type="ECO:0000313" key="7">
    <source>
        <dbReference type="Proteomes" id="UP000595278"/>
    </source>
</evidence>
<proteinExistence type="predicted"/>
<keyword evidence="2 4" id="KW-0238">DNA-binding</keyword>
<dbReference type="Proteomes" id="UP000595278">
    <property type="component" value="Chromosome"/>
</dbReference>
<evidence type="ECO:0000256" key="1">
    <source>
        <dbReference type="ARBA" id="ARBA00022908"/>
    </source>
</evidence>
<dbReference type="Pfam" id="PF00589">
    <property type="entry name" value="Phage_integrase"/>
    <property type="match status" value="1"/>
</dbReference>